<evidence type="ECO:0000313" key="2">
    <source>
        <dbReference type="Proteomes" id="UP001056120"/>
    </source>
</evidence>
<proteinExistence type="predicted"/>
<comment type="caution">
    <text evidence="1">The sequence shown here is derived from an EMBL/GenBank/DDBJ whole genome shotgun (WGS) entry which is preliminary data.</text>
</comment>
<protein>
    <submittedName>
        <fullName evidence="1">Uncharacterized protein</fullName>
    </submittedName>
</protein>
<name>A0ACB9GJ10_9ASTR</name>
<reference evidence="2" key="1">
    <citation type="journal article" date="2022" name="Mol. Ecol. Resour.">
        <title>The genomes of chicory, endive, great burdock and yacon provide insights into Asteraceae palaeo-polyploidization history and plant inulin production.</title>
        <authorList>
            <person name="Fan W."/>
            <person name="Wang S."/>
            <person name="Wang H."/>
            <person name="Wang A."/>
            <person name="Jiang F."/>
            <person name="Liu H."/>
            <person name="Zhao H."/>
            <person name="Xu D."/>
            <person name="Zhang Y."/>
        </authorList>
    </citation>
    <scope>NUCLEOTIDE SEQUENCE [LARGE SCALE GENOMIC DNA]</scope>
    <source>
        <strain evidence="2">cv. Yunnan</strain>
    </source>
</reference>
<gene>
    <name evidence="1" type="ORF">L1987_42472</name>
</gene>
<sequence>MISLINSRELNAFQKIDLRSSYHQLKVQEEDIPKTALRTRYGHYEFTVMPFVLTNALAAFMDMMNRVCKPYLEKIIIVFIDDILIYSKRDLSKISLELRKSLSRKEHEKPKRVRALRLDLQIDLITRIKESQKVALQEPNLEKEGLGGMIDQLVKGNDGILRMNKRIWVPIYGNVREEILEKAHKSKYTMHPQLEIPVWKWEMITMDFITKLPRTSRGNDTIWVIIDRLTKSAYFLPMKETFQKALGTKLNLCTACHPQTDGQSERTVQTLEDMLKACVIDLGGSLDKHLPLMEFYYNNSYHTSIQPAPFVALYSRKCRTPICWSEIGENQLSGPEIVLQTTEKVIQIRDRLKAAHYHQKSYADRRRKPLEFNVGDNVLLKVLPWKGVVRFGKKGKLSPRFVGPFKILKRVGHVTYQLELPEELNGVHDVFYVSNLCKCLADKYLVMPLQDVEVDEKLRFMEQPLQIEDKQEKKLKRKKLMIVKVKWNFKRGSEFTWELESEMKKKYPHLFA</sequence>
<dbReference type="Proteomes" id="UP001056120">
    <property type="component" value="Linkage Group LG14"/>
</dbReference>
<keyword evidence="2" id="KW-1185">Reference proteome</keyword>
<dbReference type="EMBL" id="CM042031">
    <property type="protein sequence ID" value="KAI3783392.1"/>
    <property type="molecule type" value="Genomic_DNA"/>
</dbReference>
<accession>A0ACB9GJ10</accession>
<reference evidence="1 2" key="2">
    <citation type="journal article" date="2022" name="Mol. Ecol. Resour.">
        <title>The genomes of chicory, endive, great burdock and yacon provide insights into Asteraceae paleo-polyploidization history and plant inulin production.</title>
        <authorList>
            <person name="Fan W."/>
            <person name="Wang S."/>
            <person name="Wang H."/>
            <person name="Wang A."/>
            <person name="Jiang F."/>
            <person name="Liu H."/>
            <person name="Zhao H."/>
            <person name="Xu D."/>
            <person name="Zhang Y."/>
        </authorList>
    </citation>
    <scope>NUCLEOTIDE SEQUENCE [LARGE SCALE GENOMIC DNA]</scope>
    <source>
        <strain evidence="2">cv. Yunnan</strain>
        <tissue evidence="1">Leaves</tissue>
    </source>
</reference>
<evidence type="ECO:0000313" key="1">
    <source>
        <dbReference type="EMBL" id="KAI3783392.1"/>
    </source>
</evidence>
<organism evidence="1 2">
    <name type="scientific">Smallanthus sonchifolius</name>
    <dbReference type="NCBI Taxonomy" id="185202"/>
    <lineage>
        <taxon>Eukaryota</taxon>
        <taxon>Viridiplantae</taxon>
        <taxon>Streptophyta</taxon>
        <taxon>Embryophyta</taxon>
        <taxon>Tracheophyta</taxon>
        <taxon>Spermatophyta</taxon>
        <taxon>Magnoliopsida</taxon>
        <taxon>eudicotyledons</taxon>
        <taxon>Gunneridae</taxon>
        <taxon>Pentapetalae</taxon>
        <taxon>asterids</taxon>
        <taxon>campanulids</taxon>
        <taxon>Asterales</taxon>
        <taxon>Asteraceae</taxon>
        <taxon>Asteroideae</taxon>
        <taxon>Heliantheae alliance</taxon>
        <taxon>Millerieae</taxon>
        <taxon>Smallanthus</taxon>
    </lineage>
</organism>